<keyword evidence="5" id="KW-1278">Translocase</keyword>
<evidence type="ECO:0000256" key="7">
    <source>
        <dbReference type="ARBA" id="ARBA00023065"/>
    </source>
</evidence>
<keyword evidence="4" id="KW-0460">Magnesium</keyword>
<evidence type="ECO:0000256" key="5">
    <source>
        <dbReference type="ARBA" id="ARBA00022967"/>
    </source>
</evidence>
<dbReference type="InterPro" id="IPR004131">
    <property type="entry name" value="PPase-energised_H-pump"/>
</dbReference>
<dbReference type="PANTHER" id="PTHR31998">
    <property type="entry name" value="K(+)-INSENSITIVE PYROPHOSPHATE-ENERGIZED PROTON PUMP"/>
    <property type="match status" value="1"/>
</dbReference>
<keyword evidence="8 10" id="KW-0472">Membrane</keyword>
<dbReference type="GO" id="GO:0009678">
    <property type="term" value="F:diphosphate hydrolysis-driven proton transmembrane transporter activity"/>
    <property type="evidence" value="ECO:0007669"/>
    <property type="project" value="InterPro"/>
</dbReference>
<feature type="region of interest" description="Disordered" evidence="9">
    <location>
        <begin position="115"/>
        <end position="154"/>
    </location>
</feature>
<name>T1BLD0_9ZZZZ</name>
<evidence type="ECO:0000256" key="6">
    <source>
        <dbReference type="ARBA" id="ARBA00022989"/>
    </source>
</evidence>
<organism evidence="11">
    <name type="scientific">mine drainage metagenome</name>
    <dbReference type="NCBI Taxonomy" id="410659"/>
    <lineage>
        <taxon>unclassified sequences</taxon>
        <taxon>metagenomes</taxon>
        <taxon>ecological metagenomes</taxon>
    </lineage>
</organism>
<reference evidence="11" key="1">
    <citation type="submission" date="2013-08" db="EMBL/GenBank/DDBJ databases">
        <authorList>
            <person name="Mendez C."/>
            <person name="Richter M."/>
            <person name="Ferrer M."/>
            <person name="Sanchez J."/>
        </authorList>
    </citation>
    <scope>NUCLEOTIDE SEQUENCE</scope>
</reference>
<keyword evidence="3 10" id="KW-0812">Transmembrane</keyword>
<dbReference type="AlphaFoldDB" id="T1BLD0"/>
<evidence type="ECO:0000256" key="4">
    <source>
        <dbReference type="ARBA" id="ARBA00022842"/>
    </source>
</evidence>
<keyword evidence="11" id="KW-0378">Hydrolase</keyword>
<keyword evidence="2" id="KW-0813">Transport</keyword>
<accession>T1BLD0</accession>
<dbReference type="EMBL" id="AUZX01008710">
    <property type="protein sequence ID" value="EQD54765.1"/>
    <property type="molecule type" value="Genomic_DNA"/>
</dbReference>
<feature type="non-terminal residue" evidence="11">
    <location>
        <position position="154"/>
    </location>
</feature>
<proteinExistence type="predicted"/>
<keyword evidence="6 10" id="KW-1133">Transmembrane helix</keyword>
<evidence type="ECO:0000256" key="3">
    <source>
        <dbReference type="ARBA" id="ARBA00022692"/>
    </source>
</evidence>
<dbReference type="GO" id="GO:0012505">
    <property type="term" value="C:endomembrane system"/>
    <property type="evidence" value="ECO:0007669"/>
    <property type="project" value="UniProtKB-SubCell"/>
</dbReference>
<evidence type="ECO:0000256" key="8">
    <source>
        <dbReference type="ARBA" id="ARBA00023136"/>
    </source>
</evidence>
<evidence type="ECO:0000256" key="1">
    <source>
        <dbReference type="ARBA" id="ARBA00004127"/>
    </source>
</evidence>
<feature type="compositionally biased region" description="Basic residues" evidence="9">
    <location>
        <begin position="116"/>
        <end position="127"/>
    </location>
</feature>
<feature type="non-terminal residue" evidence="11">
    <location>
        <position position="1"/>
    </location>
</feature>
<evidence type="ECO:0000256" key="10">
    <source>
        <dbReference type="SAM" id="Phobius"/>
    </source>
</evidence>
<protein>
    <submittedName>
        <fullName evidence="11">Inorganic H+ pyrophosphatase</fullName>
        <ecNumber evidence="11">3.6.1.1</ecNumber>
    </submittedName>
</protein>
<comment type="subcellular location">
    <subcellularLocation>
        <location evidence="1">Endomembrane system</location>
        <topology evidence="1">Multi-pass membrane protein</topology>
    </subcellularLocation>
</comment>
<evidence type="ECO:0000313" key="11">
    <source>
        <dbReference type="EMBL" id="EQD54765.1"/>
    </source>
</evidence>
<dbReference type="Pfam" id="PF03030">
    <property type="entry name" value="H_PPase"/>
    <property type="match status" value="1"/>
</dbReference>
<feature type="compositionally biased region" description="Basic residues" evidence="9">
    <location>
        <begin position="137"/>
        <end position="154"/>
    </location>
</feature>
<feature type="transmembrane region" description="Helical" evidence="10">
    <location>
        <begin position="42"/>
        <end position="63"/>
    </location>
</feature>
<keyword evidence="7" id="KW-0406">Ion transport</keyword>
<gene>
    <name evidence="11" type="ORF">B1A_12063</name>
</gene>
<dbReference type="GO" id="GO:0004427">
    <property type="term" value="F:inorganic diphosphate phosphatase activity"/>
    <property type="evidence" value="ECO:0007669"/>
    <property type="project" value="UniProtKB-EC"/>
</dbReference>
<dbReference type="GO" id="GO:0016020">
    <property type="term" value="C:membrane"/>
    <property type="evidence" value="ECO:0007669"/>
    <property type="project" value="InterPro"/>
</dbReference>
<reference evidence="11" key="2">
    <citation type="journal article" date="2014" name="ISME J.">
        <title>Microbial stratification in low pH oxic and suboxic macroscopic growths along an acid mine drainage.</title>
        <authorList>
            <person name="Mendez-Garcia C."/>
            <person name="Mesa V."/>
            <person name="Sprenger R.R."/>
            <person name="Richter M."/>
            <person name="Diez M.S."/>
            <person name="Solano J."/>
            <person name="Bargiela R."/>
            <person name="Golyshina O.V."/>
            <person name="Manteca A."/>
            <person name="Ramos J.L."/>
            <person name="Gallego J.R."/>
            <person name="Llorente I."/>
            <person name="Martins Dos Santos V.A."/>
            <person name="Jensen O.N."/>
            <person name="Pelaez A.I."/>
            <person name="Sanchez J."/>
            <person name="Ferrer M."/>
        </authorList>
    </citation>
    <scope>NUCLEOTIDE SEQUENCE</scope>
</reference>
<comment type="caution">
    <text evidence="11">The sequence shown here is derived from an EMBL/GenBank/DDBJ whole genome shotgun (WGS) entry which is preliminary data.</text>
</comment>
<sequence>ALYKGLVAAAVVAIAGFAILTLILNSTGALSSAVLGHPVINLFWAGVIGIVITILIVAITEYFTGAQFSPVRSIARASQTGHATNIIAGLAVGLEAAAPPVFVIAVGIRGGLRPGRSLRNRHRRHGPAQHGGDRGRDRRLRSDHRQRRRDRGDG</sequence>
<dbReference type="EC" id="3.6.1.1" evidence="11"/>
<evidence type="ECO:0000256" key="9">
    <source>
        <dbReference type="SAM" id="MobiDB-lite"/>
    </source>
</evidence>
<evidence type="ECO:0000256" key="2">
    <source>
        <dbReference type="ARBA" id="ARBA00022448"/>
    </source>
</evidence>